<sequence>MVMLAQKPSMTVKKIFYLLLKFVEAVQSIDNLIKKKIHFCLQNEPTNNLITGKKILSEEKISYSQILPLSTTFKNKNKI</sequence>
<accession>A0A3M7RIZ3</accession>
<name>A0A3M7RIZ3_BRAPC</name>
<evidence type="ECO:0000313" key="2">
    <source>
        <dbReference type="Proteomes" id="UP000276133"/>
    </source>
</evidence>
<proteinExistence type="predicted"/>
<dbReference type="Proteomes" id="UP000276133">
    <property type="component" value="Unassembled WGS sequence"/>
</dbReference>
<protein>
    <submittedName>
        <fullName evidence="1">Uncharacterized protein</fullName>
    </submittedName>
</protein>
<reference evidence="1 2" key="1">
    <citation type="journal article" date="2018" name="Sci. Rep.">
        <title>Genomic signatures of local adaptation to the degree of environmental predictability in rotifers.</title>
        <authorList>
            <person name="Franch-Gras L."/>
            <person name="Hahn C."/>
            <person name="Garcia-Roger E.M."/>
            <person name="Carmona M.J."/>
            <person name="Serra M."/>
            <person name="Gomez A."/>
        </authorList>
    </citation>
    <scope>NUCLEOTIDE SEQUENCE [LARGE SCALE GENOMIC DNA]</scope>
    <source>
        <strain evidence="1">HYR1</strain>
    </source>
</reference>
<comment type="caution">
    <text evidence="1">The sequence shown here is derived from an EMBL/GenBank/DDBJ whole genome shotgun (WGS) entry which is preliminary data.</text>
</comment>
<gene>
    <name evidence="1" type="ORF">BpHYR1_030784</name>
</gene>
<dbReference type="AlphaFoldDB" id="A0A3M7RIZ3"/>
<keyword evidence="2" id="KW-1185">Reference proteome</keyword>
<dbReference type="EMBL" id="REGN01003264">
    <property type="protein sequence ID" value="RNA23543.1"/>
    <property type="molecule type" value="Genomic_DNA"/>
</dbReference>
<evidence type="ECO:0000313" key="1">
    <source>
        <dbReference type="EMBL" id="RNA23543.1"/>
    </source>
</evidence>
<organism evidence="1 2">
    <name type="scientific">Brachionus plicatilis</name>
    <name type="common">Marine rotifer</name>
    <name type="synonym">Brachionus muelleri</name>
    <dbReference type="NCBI Taxonomy" id="10195"/>
    <lineage>
        <taxon>Eukaryota</taxon>
        <taxon>Metazoa</taxon>
        <taxon>Spiralia</taxon>
        <taxon>Gnathifera</taxon>
        <taxon>Rotifera</taxon>
        <taxon>Eurotatoria</taxon>
        <taxon>Monogononta</taxon>
        <taxon>Pseudotrocha</taxon>
        <taxon>Ploima</taxon>
        <taxon>Brachionidae</taxon>
        <taxon>Brachionus</taxon>
    </lineage>
</organism>